<dbReference type="OrthoDB" id="4793422at2"/>
<evidence type="ECO:0000313" key="2">
    <source>
        <dbReference type="EMBL" id="AKU17508.1"/>
    </source>
</evidence>
<dbReference type="KEGG" id="lmoi:VV02_19440"/>
<feature type="transmembrane region" description="Helical" evidence="1">
    <location>
        <begin position="6"/>
        <end position="27"/>
    </location>
</feature>
<dbReference type="STRING" id="571913.VV02_19440"/>
<accession>A0A0K1JLQ1</accession>
<dbReference type="InterPro" id="IPR019675">
    <property type="entry name" value="DUF2550"/>
</dbReference>
<dbReference type="RefSeq" id="WP_052594198.1">
    <property type="nucleotide sequence ID" value="NZ_CP011112.1"/>
</dbReference>
<proteinExistence type="predicted"/>
<evidence type="ECO:0000313" key="3">
    <source>
        <dbReference type="Proteomes" id="UP000066480"/>
    </source>
</evidence>
<gene>
    <name evidence="2" type="ORF">VV02_19440</name>
</gene>
<dbReference type="AlphaFoldDB" id="A0A0K1JLQ1"/>
<dbReference type="EMBL" id="CP011112">
    <property type="protein sequence ID" value="AKU17508.1"/>
    <property type="molecule type" value="Genomic_DNA"/>
</dbReference>
<dbReference type="Pfam" id="PF10739">
    <property type="entry name" value="DUF2550"/>
    <property type="match status" value="1"/>
</dbReference>
<protein>
    <recommendedName>
        <fullName evidence="4">DUF2550 family protein</fullName>
    </recommendedName>
</protein>
<keyword evidence="3" id="KW-1185">Reference proteome</keyword>
<keyword evidence="1" id="KW-0812">Transmembrane</keyword>
<evidence type="ECO:0008006" key="4">
    <source>
        <dbReference type="Google" id="ProtNLM"/>
    </source>
</evidence>
<reference evidence="2 3" key="1">
    <citation type="submission" date="2015-03" db="EMBL/GenBank/DDBJ databases">
        <title>Luteipulveratus halotolerans sp. nov., a novel actinobacterium (Dermacoccaceae) from Sarawak, Malaysia.</title>
        <authorList>
            <person name="Juboi H."/>
            <person name="Basik A."/>
            <person name="Shamsul S.S."/>
            <person name="Arnold P."/>
            <person name="Schmitt E.K."/>
            <person name="Sanglier J.-J."/>
            <person name="Yeo T."/>
        </authorList>
    </citation>
    <scope>NUCLEOTIDE SEQUENCE [LARGE SCALE GENOMIC DNA]</scope>
    <source>
        <strain evidence="2 3">MN07-A0370</strain>
    </source>
</reference>
<keyword evidence="1" id="KW-1133">Transmembrane helix</keyword>
<sequence>MAEVRLTGEILAGLLVLLVLICLALVLRRRAISRGGPMMLMARQKGSGWTLGLARVTASEVAWFPLIGVTVRPRARWIRGDIDLGAPKPIGHGRPVAMADPVSVNCTSGDRDFTIALSSADYTALRSWAESSPPGLNANVA</sequence>
<organism evidence="2 3">
    <name type="scientific">Luteipulveratus mongoliensis</name>
    <dbReference type="NCBI Taxonomy" id="571913"/>
    <lineage>
        <taxon>Bacteria</taxon>
        <taxon>Bacillati</taxon>
        <taxon>Actinomycetota</taxon>
        <taxon>Actinomycetes</taxon>
        <taxon>Micrococcales</taxon>
        <taxon>Dermacoccaceae</taxon>
        <taxon>Luteipulveratus</taxon>
    </lineage>
</organism>
<name>A0A0K1JLQ1_9MICO</name>
<dbReference type="Proteomes" id="UP000066480">
    <property type="component" value="Chromosome"/>
</dbReference>
<keyword evidence="1" id="KW-0472">Membrane</keyword>
<evidence type="ECO:0000256" key="1">
    <source>
        <dbReference type="SAM" id="Phobius"/>
    </source>
</evidence>